<dbReference type="Gene3D" id="3.30.1150.10">
    <property type="match status" value="1"/>
</dbReference>
<evidence type="ECO:0000313" key="4">
    <source>
        <dbReference type="Proteomes" id="UP000570514"/>
    </source>
</evidence>
<comment type="caution">
    <text evidence="3">The sequence shown here is derived from an EMBL/GenBank/DDBJ whole genome shotgun (WGS) entry which is preliminary data.</text>
</comment>
<keyword evidence="2" id="KW-0812">Transmembrane</keyword>
<keyword evidence="2" id="KW-1133">Transmembrane helix</keyword>
<reference evidence="3 4" key="1">
    <citation type="submission" date="2020-03" db="EMBL/GenBank/DDBJ databases">
        <title>Genomic Encyclopedia of Type Strains, Phase IV (KMG-IV): sequencing the most valuable type-strain genomes for metagenomic binning, comparative biology and taxonomic classification.</title>
        <authorList>
            <person name="Goeker M."/>
        </authorList>
    </citation>
    <scope>NUCLEOTIDE SEQUENCE [LARGE SCALE GENOMIC DNA]</scope>
    <source>
        <strain evidence="3 4">DSM 19867</strain>
    </source>
</reference>
<keyword evidence="4" id="KW-1185">Reference proteome</keyword>
<protein>
    <submittedName>
        <fullName evidence="3">Uncharacterized protein</fullName>
    </submittedName>
</protein>
<sequence>MQQVESLIAAGRRYARKNGAGIAVSLVLHTLLALLVLAGAARHTTPLFSRPEPFLPIDLVRLGPETRSPPAEQHALVPQQRAGKPQQETAPQEARVSPKGTKPAPDDALDTKLKALAKLKSPDTKLKLEVGQGVSTVDASNGATGDSATYSVRDFVLAQVLRRWTIDLGKAKDKPLVIALQITMKRDGSITEATIIEQARAKTDAYYRDIALGARNAALLSSPINLPPGDYPKEMHFTLRLDTRAVLH</sequence>
<keyword evidence="2" id="KW-0472">Membrane</keyword>
<evidence type="ECO:0000256" key="1">
    <source>
        <dbReference type="SAM" id="MobiDB-lite"/>
    </source>
</evidence>
<dbReference type="EMBL" id="JAASRM010000001">
    <property type="protein sequence ID" value="NIK89434.1"/>
    <property type="molecule type" value="Genomic_DNA"/>
</dbReference>
<evidence type="ECO:0000256" key="2">
    <source>
        <dbReference type="SAM" id="Phobius"/>
    </source>
</evidence>
<feature type="transmembrane region" description="Helical" evidence="2">
    <location>
        <begin position="20"/>
        <end position="41"/>
    </location>
</feature>
<dbReference type="Proteomes" id="UP000570514">
    <property type="component" value="Unassembled WGS sequence"/>
</dbReference>
<gene>
    <name evidence="3" type="ORF">FHS83_002752</name>
</gene>
<name>A0A846N0G2_9PROT</name>
<accession>A0A846N0G2</accession>
<evidence type="ECO:0000313" key="3">
    <source>
        <dbReference type="EMBL" id="NIK89434.1"/>
    </source>
</evidence>
<proteinExistence type="predicted"/>
<organism evidence="3 4">
    <name type="scientific">Rhizomicrobium palustre</name>
    <dbReference type="NCBI Taxonomy" id="189966"/>
    <lineage>
        <taxon>Bacteria</taxon>
        <taxon>Pseudomonadati</taxon>
        <taxon>Pseudomonadota</taxon>
        <taxon>Alphaproteobacteria</taxon>
        <taxon>Micropepsales</taxon>
        <taxon>Micropepsaceae</taxon>
        <taxon>Rhizomicrobium</taxon>
    </lineage>
</organism>
<dbReference type="AlphaFoldDB" id="A0A846N0G2"/>
<feature type="region of interest" description="Disordered" evidence="1">
    <location>
        <begin position="65"/>
        <end position="107"/>
    </location>
</feature>